<evidence type="ECO:0000313" key="6">
    <source>
        <dbReference type="Proteomes" id="UP000048926"/>
    </source>
</evidence>
<dbReference type="EC" id="3.2.1.10" evidence="5"/>
<gene>
    <name evidence="5" type="primary">malL</name>
    <name evidence="5" type="ORF">LAL4801_03187</name>
</gene>
<organism evidence="5 6">
    <name type="scientific">Roseibium aggregatum</name>
    <dbReference type="NCBI Taxonomy" id="187304"/>
    <lineage>
        <taxon>Bacteria</taxon>
        <taxon>Pseudomonadati</taxon>
        <taxon>Pseudomonadota</taxon>
        <taxon>Alphaproteobacteria</taxon>
        <taxon>Hyphomicrobiales</taxon>
        <taxon>Stappiaceae</taxon>
        <taxon>Roseibium</taxon>
    </lineage>
</organism>
<dbReference type="InterPro" id="IPR013780">
    <property type="entry name" value="Glyco_hydro_b"/>
</dbReference>
<accession>A0A0M6Y6V5</accession>
<evidence type="ECO:0000256" key="2">
    <source>
        <dbReference type="ARBA" id="ARBA00022801"/>
    </source>
</evidence>
<dbReference type="GO" id="GO:0004556">
    <property type="term" value="F:alpha-amylase activity"/>
    <property type="evidence" value="ECO:0007669"/>
    <property type="project" value="TreeGrafter"/>
</dbReference>
<dbReference type="Pfam" id="PF16657">
    <property type="entry name" value="Malt_amylase_C"/>
    <property type="match status" value="1"/>
</dbReference>
<dbReference type="SUPFAM" id="SSF51445">
    <property type="entry name" value="(Trans)glycosidases"/>
    <property type="match status" value="1"/>
</dbReference>
<dbReference type="SMART" id="SM00642">
    <property type="entry name" value="Aamy"/>
    <property type="match status" value="1"/>
</dbReference>
<dbReference type="Gene3D" id="3.20.20.80">
    <property type="entry name" value="Glycosidases"/>
    <property type="match status" value="2"/>
</dbReference>
<dbReference type="GO" id="GO:0004574">
    <property type="term" value="F:oligo-1,6-glucosidase activity"/>
    <property type="evidence" value="ECO:0007669"/>
    <property type="project" value="UniProtKB-EC"/>
</dbReference>
<keyword evidence="3 5" id="KW-0326">Glycosidase</keyword>
<dbReference type="InterPro" id="IPR006047">
    <property type="entry name" value="GH13_cat_dom"/>
</dbReference>
<sequence>MFEEAETGLEADVPSDMKNDPDWWRGAVIYQIYPRSFNDTNGDGIGDLNGVSERMDYIASLGVDAIWLSPFFTSPMDDFGYDVSDYEDVDPMFGTLADFDRMLAAAHARGLKVIIDLVISHTSDQHPWFVESRSSRDNAKADWFVWADAKPDGTVPTNWLSIFGGPAWEWDSRRRQYYMHNFLTSQPDLNFHNPEVQDAVLGAARFWLDRGVDGFRLDTVNFYFHDKQLRDNPPLSATEMPSTVDPTNPYGYQDHLYDKTQPENLLFLEKLRALLDKYPGTTSVGEIGADGQAVELTASYTEAGKRIHMAYSFDLLTPQHSAPYIRKIVEEMNAGIGSGWASWALSNHDVKRVASRWGEDLDIARFAPLETALCASLRGTPCLYQGEELGLPQAEVPFEKLQDPYGIRFWPEYKGRDGCRTPMPWVKDNSNAGFSEAEPWLPVAQDHLALAAFEQDKDESSILNRNRAFYAWRQAQEPLKKGDMVFLDSQDNTLVFTRSHQGETVLCAFNLGTEPATVTLNGLELENLNAPGFNGTLEGATIALHGLDALFARVKS</sequence>
<comment type="similarity">
    <text evidence="1">Belongs to the glycosyl hydrolase 13 family.</text>
</comment>
<dbReference type="InterPro" id="IPR032091">
    <property type="entry name" value="Malt_amylase-like_C"/>
</dbReference>
<dbReference type="InterPro" id="IPR045857">
    <property type="entry name" value="O16G_dom_2"/>
</dbReference>
<dbReference type="PANTHER" id="PTHR10357:SF179">
    <property type="entry name" value="NEUTRAL AND BASIC AMINO ACID TRANSPORT PROTEIN RBAT"/>
    <property type="match status" value="1"/>
</dbReference>
<dbReference type="Gene3D" id="3.90.400.10">
    <property type="entry name" value="Oligo-1,6-glucosidase, Domain 2"/>
    <property type="match status" value="1"/>
</dbReference>
<dbReference type="PANTHER" id="PTHR10357">
    <property type="entry name" value="ALPHA-AMYLASE FAMILY MEMBER"/>
    <property type="match status" value="1"/>
</dbReference>
<dbReference type="STRING" id="187304.B0E33_07325"/>
<dbReference type="OrthoDB" id="9805159at2"/>
<dbReference type="CDD" id="cd11330">
    <property type="entry name" value="AmyAc_OligoGlu"/>
    <property type="match status" value="1"/>
</dbReference>
<reference evidence="6" key="1">
    <citation type="submission" date="2015-07" db="EMBL/GenBank/DDBJ databases">
        <authorList>
            <person name="Rodrigo-Torres Lidia"/>
            <person name="Arahal R.David."/>
        </authorList>
    </citation>
    <scope>NUCLEOTIDE SEQUENCE [LARGE SCALE GENOMIC DNA]</scope>
    <source>
        <strain evidence="6">CECT 4801</strain>
    </source>
</reference>
<evidence type="ECO:0000259" key="4">
    <source>
        <dbReference type="SMART" id="SM00642"/>
    </source>
</evidence>
<dbReference type="Gene3D" id="2.60.40.1180">
    <property type="entry name" value="Golgi alpha-mannosidase II"/>
    <property type="match status" value="1"/>
</dbReference>
<dbReference type="GO" id="GO:0009313">
    <property type="term" value="P:oligosaccharide catabolic process"/>
    <property type="evidence" value="ECO:0007669"/>
    <property type="project" value="TreeGrafter"/>
</dbReference>
<dbReference type="AlphaFoldDB" id="A0A0M6Y6V5"/>
<protein>
    <submittedName>
        <fullName evidence="5">Oligo-1,6-glucosidase 1</fullName>
        <ecNumber evidence="5">3.2.1.10</ecNumber>
    </submittedName>
</protein>
<keyword evidence="2 5" id="KW-0378">Hydrolase</keyword>
<dbReference type="Pfam" id="PF00128">
    <property type="entry name" value="Alpha-amylase"/>
    <property type="match status" value="1"/>
</dbReference>
<dbReference type="RefSeq" id="WP_055657568.1">
    <property type="nucleotide sequence ID" value="NZ_CXST01000002.1"/>
</dbReference>
<dbReference type="FunFam" id="3.90.400.10:FF:000002">
    <property type="entry name" value="Sucrose isomerase"/>
    <property type="match status" value="1"/>
</dbReference>
<dbReference type="Proteomes" id="UP000048926">
    <property type="component" value="Unassembled WGS sequence"/>
</dbReference>
<name>A0A0M6Y6V5_9HYPH</name>
<dbReference type="InterPro" id="IPR017853">
    <property type="entry name" value="GH"/>
</dbReference>
<keyword evidence="6" id="KW-1185">Reference proteome</keyword>
<feature type="domain" description="Glycosyl hydrolase family 13 catalytic" evidence="4">
    <location>
        <begin position="31"/>
        <end position="420"/>
    </location>
</feature>
<evidence type="ECO:0000256" key="1">
    <source>
        <dbReference type="ARBA" id="ARBA00008061"/>
    </source>
</evidence>
<evidence type="ECO:0000313" key="5">
    <source>
        <dbReference type="EMBL" id="CTQ44741.1"/>
    </source>
</evidence>
<evidence type="ECO:0000256" key="3">
    <source>
        <dbReference type="ARBA" id="ARBA00023295"/>
    </source>
</evidence>
<proteinExistence type="inferred from homology"/>
<dbReference type="EMBL" id="CXST01000002">
    <property type="protein sequence ID" value="CTQ44741.1"/>
    <property type="molecule type" value="Genomic_DNA"/>
</dbReference>
<dbReference type="SUPFAM" id="SSF51011">
    <property type="entry name" value="Glycosyl hydrolase domain"/>
    <property type="match status" value="1"/>
</dbReference>